<sequence length="282" mass="32223">MLLAPCLLGIQEYSRIFLFVYLLCNLILYFNCLRFKQKQEKDVISGDNSELFSMVYRMLQFKQVHVLYTAEKAEKLYTRMSVVADENDVVTDGITGLVNRMYSLRGRLKNKLGSLTLRERRYGKQVIALLSDLIEENEKIQRKMAVSANTMRCASYSLQMTVFKAIHYQWRERVYMSVLEGKNTFPPEDEYHCMLGRWYHGEGRTVFGALPAFARLGDAHSRLHLALSELVRESLRENPTPKSLLKKLDVLDAASQAVIGALDDMDDSAIRQGTAGDVSSEV</sequence>
<dbReference type="Proteomes" id="UP000839885">
    <property type="component" value="Unassembled WGS sequence"/>
</dbReference>
<protein>
    <recommendedName>
        <fullName evidence="2">Chemoreceptor zinc-binding domain-containing protein</fullName>
    </recommendedName>
</protein>
<gene>
    <name evidence="3" type="ORF">DQK32_25025</name>
</gene>
<dbReference type="Pfam" id="PF13682">
    <property type="entry name" value="CZB"/>
    <property type="match status" value="1"/>
</dbReference>
<dbReference type="AlphaFoldDB" id="A0A5U9VT87"/>
<evidence type="ECO:0000313" key="3">
    <source>
        <dbReference type="EMBL" id="EBS4549097.1"/>
    </source>
</evidence>
<dbReference type="EMBL" id="AAGVNP010000238">
    <property type="protein sequence ID" value="EBS4549097.1"/>
    <property type="molecule type" value="Genomic_DNA"/>
</dbReference>
<feature type="transmembrane region" description="Helical" evidence="1">
    <location>
        <begin position="13"/>
        <end position="32"/>
    </location>
</feature>
<organism evidence="3">
    <name type="scientific">Salmonella newport</name>
    <dbReference type="NCBI Taxonomy" id="108619"/>
    <lineage>
        <taxon>Bacteria</taxon>
        <taxon>Pseudomonadati</taxon>
        <taxon>Pseudomonadota</taxon>
        <taxon>Gammaproteobacteria</taxon>
        <taxon>Enterobacterales</taxon>
        <taxon>Enterobacteriaceae</taxon>
        <taxon>Salmonella</taxon>
    </lineage>
</organism>
<dbReference type="Gene3D" id="1.20.120.30">
    <property type="entry name" value="Aspartate receptor, ligand-binding domain"/>
    <property type="match status" value="1"/>
</dbReference>
<keyword evidence="1" id="KW-1133">Transmembrane helix</keyword>
<reference evidence="3" key="1">
    <citation type="submission" date="2018-06" db="EMBL/GenBank/DDBJ databases">
        <authorList>
            <person name="Ashton P.M."/>
            <person name="Dallman T."/>
            <person name="Nair S."/>
            <person name="De Pinna E."/>
            <person name="Peters T."/>
            <person name="Grant K."/>
        </authorList>
    </citation>
    <scope>NUCLEOTIDE SEQUENCE [LARGE SCALE GENOMIC DNA]</scope>
    <source>
        <strain evidence="3">160804</strain>
    </source>
</reference>
<evidence type="ECO:0000256" key="1">
    <source>
        <dbReference type="SAM" id="Phobius"/>
    </source>
</evidence>
<dbReference type="InterPro" id="IPR025991">
    <property type="entry name" value="Chemoreceptor_zinc-bind_dom"/>
</dbReference>
<keyword evidence="1" id="KW-0472">Membrane</keyword>
<feature type="domain" description="Chemoreceptor zinc-binding" evidence="2">
    <location>
        <begin position="167"/>
        <end position="230"/>
    </location>
</feature>
<accession>A0A5U9VT87</accession>
<comment type="caution">
    <text evidence="3">The sequence shown here is derived from an EMBL/GenBank/DDBJ whole genome shotgun (WGS) entry which is preliminary data.</text>
</comment>
<name>A0A5U9VT87_SALNE</name>
<proteinExistence type="predicted"/>
<evidence type="ECO:0000259" key="2">
    <source>
        <dbReference type="Pfam" id="PF13682"/>
    </source>
</evidence>
<keyword evidence="1" id="KW-0812">Transmembrane</keyword>